<evidence type="ECO:0000259" key="7">
    <source>
        <dbReference type="Pfam" id="PF00675"/>
    </source>
</evidence>
<dbReference type="InterPro" id="IPR050626">
    <property type="entry name" value="Peptidase_M16"/>
</dbReference>
<dbReference type="InterPro" id="IPR011765">
    <property type="entry name" value="Pept_M16_N"/>
</dbReference>
<dbReference type="GO" id="GO:0006508">
    <property type="term" value="P:proteolysis"/>
    <property type="evidence" value="ECO:0007669"/>
    <property type="project" value="UniProtKB-KW"/>
</dbReference>
<dbReference type="eggNOG" id="COG1025">
    <property type="taxonomic scope" value="Bacteria"/>
</dbReference>
<dbReference type="EMBL" id="CP003245">
    <property type="protein sequence ID" value="AEX54539.1"/>
    <property type="molecule type" value="Genomic_DNA"/>
</dbReference>
<reference evidence="12" key="2">
    <citation type="submission" date="2012-01" db="EMBL/GenBank/DDBJ databases">
        <title>Complete sequence of plasmid 1 of Rahnella aquatilis CIP 78.65.</title>
        <authorList>
            <person name="Lucas S."/>
            <person name="Han J."/>
            <person name="Lapidus A."/>
            <person name="Cheng J.-F."/>
            <person name="Goodwin L."/>
            <person name="Pitluck S."/>
            <person name="Peters L."/>
            <person name="Ovchinnikova G."/>
            <person name="Held B."/>
            <person name="Detter J.C."/>
            <person name="Han C."/>
            <person name="Tapia R."/>
            <person name="Land M."/>
            <person name="Hauser L."/>
            <person name="Kyrpides N."/>
            <person name="Ivanova N."/>
            <person name="Pagani I."/>
            <person name="Sobecky P."/>
            <person name="Martinez R."/>
            <person name="Woyke T."/>
        </authorList>
    </citation>
    <scope>NUCLEOTIDE SEQUENCE [LARGE SCALE GENOMIC DNA]</scope>
    <source>
        <strain evidence="12">ATCC 33071 / DSM 4594 / JCM 1683 / NBRC 105701 / NCIMB 13365 / CIP 78.65</strain>
        <plasmid evidence="12">pRahaq201</plasmid>
    </source>
</reference>
<evidence type="ECO:0000256" key="2">
    <source>
        <dbReference type="ARBA" id="ARBA00022670"/>
    </source>
</evidence>
<dbReference type="Pfam" id="PF00675">
    <property type="entry name" value="Peptidase_M16"/>
    <property type="match status" value="1"/>
</dbReference>
<dbReference type="InterPro" id="IPR054734">
    <property type="entry name" value="PqqF-like_C_4"/>
</dbReference>
<evidence type="ECO:0000313" key="12">
    <source>
        <dbReference type="Proteomes" id="UP000009010"/>
    </source>
</evidence>
<feature type="domain" description="Coenzyme PQQ synthesis protein F N-terminal lobe" evidence="8">
    <location>
        <begin position="245"/>
        <end position="387"/>
    </location>
</feature>
<dbReference type="KEGG" id="raq:Rahaq2_4820"/>
<dbReference type="NCBIfam" id="TIGR02110">
    <property type="entry name" value="PQQ_syn_pqqF"/>
    <property type="match status" value="1"/>
</dbReference>
<dbReference type="GO" id="GO:0008270">
    <property type="term" value="F:zinc ion binding"/>
    <property type="evidence" value="ECO:0007669"/>
    <property type="project" value="InterPro"/>
</dbReference>
<evidence type="ECO:0000256" key="1">
    <source>
        <dbReference type="ARBA" id="ARBA00007261"/>
    </source>
</evidence>
<proteinExistence type="inferred from homology"/>
<evidence type="ECO:0000259" key="10">
    <source>
        <dbReference type="Pfam" id="PF22456"/>
    </source>
</evidence>
<dbReference type="PANTHER" id="PTHR43690">
    <property type="entry name" value="NARDILYSIN"/>
    <property type="match status" value="1"/>
</dbReference>
<keyword evidence="5" id="KW-0862">Zinc</keyword>
<keyword evidence="4" id="KW-0378">Hydrolase</keyword>
<dbReference type="Gene3D" id="3.30.830.10">
    <property type="entry name" value="Metalloenzyme, LuxS/M16 peptidase-like"/>
    <property type="match status" value="2"/>
</dbReference>
<feature type="domain" description="Coenzyme PQQ synthesis protein F C-terminal lobe" evidence="9">
    <location>
        <begin position="456"/>
        <end position="551"/>
    </location>
</feature>
<dbReference type="RefSeq" id="WP_014341826.1">
    <property type="nucleotide sequence ID" value="NC_016835.1"/>
</dbReference>
<gene>
    <name evidence="11" type="ordered locus">Rahaq2_4820</name>
</gene>
<dbReference type="Pfam" id="PF22456">
    <property type="entry name" value="PqqF-like_C_4"/>
    <property type="match status" value="1"/>
</dbReference>
<dbReference type="GO" id="GO:0018189">
    <property type="term" value="P:pyrroloquinoline quinone biosynthetic process"/>
    <property type="evidence" value="ECO:0007669"/>
    <property type="project" value="InterPro"/>
</dbReference>
<dbReference type="InterPro" id="IPR054740">
    <property type="entry name" value="PqqF_N_2"/>
</dbReference>
<evidence type="ECO:0000313" key="11">
    <source>
        <dbReference type="EMBL" id="AEX54539.1"/>
    </source>
</evidence>
<dbReference type="AlphaFoldDB" id="H2J1U2"/>
<sequence>MLPAVHTLTLASGLRVNILHDPQASRAAALVHLNAGSHHEPPEFPGLAHLFEHVVFAGSRRFQGGDRLMMWAQAEGAQLNATTHATSTAWFFEIIPAKFEEGLARLMDMLVQPLLSTDAVQQEVAVIDAEYRMLSAHADPLCDVALSLAFAAPAQLHDFHIGHRTAFGEDISALQQALRHYHQRFFTAGLLTLWLQGPQSVAELTALAEHYGNAFAAGKGSPPAHTQPLALSRERYLQLRLESSPRLRFSFPVTPCPALTLLRQLLTDEAPGSLLEQLRTQALADSVRVSLPYASAGDAILSIEFMTCATAPTLRAGVETLFCHWLQQIRDLSAGHLQHYTALARRDFSRLTPLDQLRVRTLDFAPAAQNGWQRLLSELKPENMTRLWIAPDVHGHNAPAQGFTLPVSLTEWQSKSDSVTKSTFMFYLSPAVTAHKTDESIHTTGAPLTLFQACIARASLRALCAQSAHEGNSLVFTHVQGNGLLQLSGPQAWATHTLATALALLRAPSPTALAQGKRLYEQEQHQRNSDIAIRTLLATLPEVVSGSSGNVHELPAAGDDAAVLMFCPLVENTAECLAATQVLASFLEPKFFQRLRVEKNVGYVVSCRFHQTARQSGILFALQSPVYDAETLLGLIGDFIADIPALVAEISAEALEEKYGALRESLSVKPADRLEAARQQWLREFAYAPEINEASVATMTTEQLLACVREPDNPLRASAGGGVKTLLRLHYPRRRS</sequence>
<dbReference type="Proteomes" id="UP000009010">
    <property type="component" value="Plasmid pRahaq201"/>
</dbReference>
<keyword evidence="2" id="KW-0645">Protease</keyword>
<evidence type="ECO:0000256" key="5">
    <source>
        <dbReference type="ARBA" id="ARBA00022833"/>
    </source>
</evidence>
<dbReference type="InterPro" id="IPR011844">
    <property type="entry name" value="PQQ_synth_PqqF"/>
</dbReference>
<evidence type="ECO:0000259" key="9">
    <source>
        <dbReference type="Pfam" id="PF22455"/>
    </source>
</evidence>
<evidence type="ECO:0000256" key="4">
    <source>
        <dbReference type="ARBA" id="ARBA00022801"/>
    </source>
</evidence>
<keyword evidence="11" id="KW-0614">Plasmid</keyword>
<keyword evidence="3" id="KW-0479">Metal-binding</keyword>
<reference evidence="11 12" key="1">
    <citation type="journal article" date="2012" name="J. Bacteriol.">
        <title>Complete Genome Sequence of Rahnella aquatilis CIP 78.65.</title>
        <authorList>
            <person name="Martinez R.J."/>
            <person name="Bruce D."/>
            <person name="Detter C."/>
            <person name="Goodwin L.A."/>
            <person name="Han J."/>
            <person name="Han C.S."/>
            <person name="Held B."/>
            <person name="Land M.L."/>
            <person name="Mikhailova N."/>
            <person name="Nolan M."/>
            <person name="Pennacchio L."/>
            <person name="Pitluck S."/>
            <person name="Tapia R."/>
            <person name="Woyke T."/>
            <person name="Sobecky P.A."/>
        </authorList>
    </citation>
    <scope>NUCLEOTIDE SEQUENCE [LARGE SCALE GENOMIC DNA]</scope>
    <source>
        <strain evidence="12">ATCC 33071 / DSM 4594 / JCM 1683 / NBRC 105701 / NCIMB 13365 / CIP 78.65</strain>
        <plasmid evidence="11">pRahaq201</plasmid>
    </source>
</reference>
<dbReference type="PANTHER" id="PTHR43690:SF18">
    <property type="entry name" value="INSULIN-DEGRADING ENZYME-RELATED"/>
    <property type="match status" value="1"/>
</dbReference>
<dbReference type="Pfam" id="PF22454">
    <property type="entry name" value="PQQ_syn_pqqF_N_2"/>
    <property type="match status" value="1"/>
</dbReference>
<accession>H2J1U2</accession>
<dbReference type="SUPFAM" id="SSF63411">
    <property type="entry name" value="LuxS/MPP-like metallohydrolase"/>
    <property type="match status" value="3"/>
</dbReference>
<dbReference type="HOGENOM" id="CLU_021089_0_0_6"/>
<evidence type="ECO:0000256" key="3">
    <source>
        <dbReference type="ARBA" id="ARBA00022723"/>
    </source>
</evidence>
<comment type="similarity">
    <text evidence="1">Belongs to the peptidase M16 family.</text>
</comment>
<dbReference type="Pfam" id="PF22455">
    <property type="entry name" value="PqqF_C_3"/>
    <property type="match status" value="1"/>
</dbReference>
<evidence type="ECO:0000256" key="6">
    <source>
        <dbReference type="ARBA" id="ARBA00023049"/>
    </source>
</evidence>
<feature type="domain" description="Peptidase M16 N-terminal" evidence="7">
    <location>
        <begin position="16"/>
        <end position="138"/>
    </location>
</feature>
<protein>
    <submittedName>
        <fullName evidence="11">Coenzyme PQQ biosynthesis probable peptidase PqqF</fullName>
    </submittedName>
</protein>
<dbReference type="InterPro" id="IPR011249">
    <property type="entry name" value="Metalloenz_LuxS/M16"/>
</dbReference>
<keyword evidence="12" id="KW-1185">Reference proteome</keyword>
<geneLocation type="plasmid" evidence="11 12">
    <name>pRahaq201</name>
</geneLocation>
<organism evidence="11 12">
    <name type="scientific">Rahnella aquatilis (strain ATCC 33071 / DSM 4594 / JCM 1683 / NBRC 105701 / NCIMB 13365 / CIP 78.65)</name>
    <dbReference type="NCBI Taxonomy" id="745277"/>
    <lineage>
        <taxon>Bacteria</taxon>
        <taxon>Pseudomonadati</taxon>
        <taxon>Pseudomonadota</taxon>
        <taxon>Gammaproteobacteria</taxon>
        <taxon>Enterobacterales</taxon>
        <taxon>Yersiniaceae</taxon>
        <taxon>Rahnella</taxon>
    </lineage>
</organism>
<dbReference type="InterPro" id="IPR054733">
    <property type="entry name" value="PqqF_C_3"/>
</dbReference>
<evidence type="ECO:0000259" key="8">
    <source>
        <dbReference type="Pfam" id="PF22454"/>
    </source>
</evidence>
<name>H2J1U2_RAHAC</name>
<dbReference type="PATRIC" id="fig|745277.3.peg.4605"/>
<dbReference type="GO" id="GO:0004222">
    <property type="term" value="F:metalloendopeptidase activity"/>
    <property type="evidence" value="ECO:0007669"/>
    <property type="project" value="InterPro"/>
</dbReference>
<feature type="domain" description="Coenzyme PQQ synthesis protein F-like C-terminal lobe" evidence="10">
    <location>
        <begin position="582"/>
        <end position="681"/>
    </location>
</feature>
<dbReference type="OrthoDB" id="9811314at2"/>
<keyword evidence="6" id="KW-0482">Metalloprotease</keyword>